<feature type="transmembrane region" description="Helical" evidence="2">
    <location>
        <begin position="271"/>
        <end position="288"/>
    </location>
</feature>
<protein>
    <recommendedName>
        <fullName evidence="5">Glycosyltransferase RgtA/B/C/D-like domain-containing protein</fullName>
    </recommendedName>
</protein>
<dbReference type="Proteomes" id="UP000215086">
    <property type="component" value="Chromosome"/>
</dbReference>
<gene>
    <name evidence="3" type="ORF">THTE_2176</name>
</gene>
<feature type="region of interest" description="Disordered" evidence="1">
    <location>
        <begin position="325"/>
        <end position="357"/>
    </location>
</feature>
<reference evidence="3 4" key="1">
    <citation type="journal article" name="Front. Microbiol.">
        <title>Sugar Metabolism of the First Thermophilic Planctomycete Thermogutta terrifontis: Comparative Genomic and Transcriptomic Approaches.</title>
        <authorList>
            <person name="Elcheninov A.G."/>
            <person name="Menzel P."/>
            <person name="Gudbergsdottir S.R."/>
            <person name="Slesarev A.I."/>
            <person name="Kadnikov V.V."/>
            <person name="Krogh A."/>
            <person name="Bonch-Osmolovskaya E.A."/>
            <person name="Peng X."/>
            <person name="Kublanov I.V."/>
        </authorList>
    </citation>
    <scope>NUCLEOTIDE SEQUENCE [LARGE SCALE GENOMIC DNA]</scope>
    <source>
        <strain evidence="3 4">R1</strain>
    </source>
</reference>
<feature type="transmembrane region" description="Helical" evidence="2">
    <location>
        <begin position="113"/>
        <end position="131"/>
    </location>
</feature>
<keyword evidence="2" id="KW-0472">Membrane</keyword>
<feature type="transmembrane region" description="Helical" evidence="2">
    <location>
        <begin position="12"/>
        <end position="29"/>
    </location>
</feature>
<evidence type="ECO:0000313" key="3">
    <source>
        <dbReference type="EMBL" id="ASV74778.1"/>
    </source>
</evidence>
<evidence type="ECO:0000256" key="2">
    <source>
        <dbReference type="SAM" id="Phobius"/>
    </source>
</evidence>
<feature type="transmembrane region" description="Helical" evidence="2">
    <location>
        <begin position="374"/>
        <end position="397"/>
    </location>
</feature>
<keyword evidence="2" id="KW-0812">Transmembrane</keyword>
<dbReference type="EMBL" id="CP018477">
    <property type="protein sequence ID" value="ASV74778.1"/>
    <property type="molecule type" value="Genomic_DNA"/>
</dbReference>
<evidence type="ECO:0000256" key="1">
    <source>
        <dbReference type="SAM" id="MobiDB-lite"/>
    </source>
</evidence>
<keyword evidence="2" id="KW-1133">Transmembrane helix</keyword>
<proteinExistence type="predicted"/>
<evidence type="ECO:0008006" key="5">
    <source>
        <dbReference type="Google" id="ProtNLM"/>
    </source>
</evidence>
<sequence>MAFAHFCKKRLPTCAAIVFILAVYIPYLFKAGWVCDDWMIIDHWRVHRQWWDAVRSWFPLFSARPLAPVVLSSISGVYGGTPRWYVCSQFLSLSVAWGMVWYVWRRLCGEKAAAFFLSAVYLPSIASTLVFSPGMQHLAATAYVLWAGSLVCHERAMSRQGGWLLLSGLLIFIGMLIYEIFLPLLVLQCLMPLYHAACFKADQSGKLATLGSASPTYLGFDRHTWKSVARTTVPLAVAVLLGLVVQKLIMPSFFPDMSRLTPGGLGMMLRTFLYWVFAVSVQTPILWADGLFRIHEAWDASALAGALLVTISLVLAHSRTTGAGEPLNAQNTARQSGDKPDGSVHLETRSNGEDRSHRNHFATQSCRVGVLRRVCWISAAMSVLLFVLSGSYAAVYGNDNRKLSSLWVAVALAASTYWTGPAHQQSFKRTRWLQVGLCVALLVNATSFLLQRNNYVQSWQAQEIILNTIRRETQRAEVPHGAVLLAAVPPVVPTNHNDECVFTRSWDIASALRIATNDHIADAVTLYPWLLVQGRLMVDGPRLVVDNLWQTDVSQQSVFFIGCELRQSRPANVKDFFARSLGKLPPLTVELRAPCTLVRNDEELLHSVRVATESLNVNPPMSHAARATQWWAEWMRAAVLGKPAVPLQERLFHPTILEQEH</sequence>
<name>A0A286RFN9_9BACT</name>
<feature type="transmembrane region" description="Helical" evidence="2">
    <location>
        <begin position="163"/>
        <end position="186"/>
    </location>
</feature>
<accession>A0A286RFN9</accession>
<feature type="transmembrane region" description="Helical" evidence="2">
    <location>
        <begin position="432"/>
        <end position="450"/>
    </location>
</feature>
<feature type="compositionally biased region" description="Basic and acidic residues" evidence="1">
    <location>
        <begin position="336"/>
        <end position="356"/>
    </location>
</feature>
<feature type="transmembrane region" description="Helical" evidence="2">
    <location>
        <begin position="232"/>
        <end position="250"/>
    </location>
</feature>
<feature type="transmembrane region" description="Helical" evidence="2">
    <location>
        <begin position="403"/>
        <end position="420"/>
    </location>
</feature>
<feature type="transmembrane region" description="Helical" evidence="2">
    <location>
        <begin position="83"/>
        <end position="104"/>
    </location>
</feature>
<feature type="transmembrane region" description="Helical" evidence="2">
    <location>
        <begin position="300"/>
        <end position="316"/>
    </location>
</feature>
<dbReference type="KEGG" id="ttf:THTE_2176"/>
<organism evidence="3 4">
    <name type="scientific">Thermogutta terrifontis</name>
    <dbReference type="NCBI Taxonomy" id="1331910"/>
    <lineage>
        <taxon>Bacteria</taxon>
        <taxon>Pseudomonadati</taxon>
        <taxon>Planctomycetota</taxon>
        <taxon>Planctomycetia</taxon>
        <taxon>Pirellulales</taxon>
        <taxon>Thermoguttaceae</taxon>
        <taxon>Thermogutta</taxon>
    </lineage>
</organism>
<dbReference type="AlphaFoldDB" id="A0A286RFN9"/>
<evidence type="ECO:0000313" key="4">
    <source>
        <dbReference type="Proteomes" id="UP000215086"/>
    </source>
</evidence>
<keyword evidence="4" id="KW-1185">Reference proteome</keyword>